<dbReference type="AlphaFoldDB" id="J0LH09"/>
<sequence length="178" mass="17773">MRRVLVVLTIVATDFAAAYIEPRAQEDPGEAKTPYQACLDSCAGPFIDSHSDTCGQQIDEITQNKCYCENGLVGVVEQCNKNCTPAEGSGTTGTGAPLDLLGLTKDGCAALEKNASIVVVGNAGNGTGTNAVDGGSNGAGDSTADGAGHNSGNGVGDHAGIIYTSVLALGTAALVVVL</sequence>
<keyword evidence="3" id="KW-1185">Reference proteome</keyword>
<reference evidence="3" key="1">
    <citation type="journal article" date="2012" name="Science">
        <title>The Paleozoic origin of enzymatic lignin decomposition reconstructed from 31 fungal genomes.</title>
        <authorList>
            <person name="Floudas D."/>
            <person name="Binder M."/>
            <person name="Riley R."/>
            <person name="Barry K."/>
            <person name="Blanchette R.A."/>
            <person name="Henrissat B."/>
            <person name="Martinez A.T."/>
            <person name="Otillar R."/>
            <person name="Spatafora J.W."/>
            <person name="Yadav J.S."/>
            <person name="Aerts A."/>
            <person name="Benoit I."/>
            <person name="Boyd A."/>
            <person name="Carlson A."/>
            <person name="Copeland A."/>
            <person name="Coutinho P.M."/>
            <person name="de Vries R.P."/>
            <person name="Ferreira P."/>
            <person name="Findley K."/>
            <person name="Foster B."/>
            <person name="Gaskell J."/>
            <person name="Glotzer D."/>
            <person name="Gorecki P."/>
            <person name="Heitman J."/>
            <person name="Hesse C."/>
            <person name="Hori C."/>
            <person name="Igarashi K."/>
            <person name="Jurgens J.A."/>
            <person name="Kallen N."/>
            <person name="Kersten P."/>
            <person name="Kohler A."/>
            <person name="Kuees U."/>
            <person name="Kumar T.K.A."/>
            <person name="Kuo A."/>
            <person name="LaButti K."/>
            <person name="Larrondo L.F."/>
            <person name="Lindquist E."/>
            <person name="Ling A."/>
            <person name="Lombard V."/>
            <person name="Lucas S."/>
            <person name="Lundell T."/>
            <person name="Martin R."/>
            <person name="McLaughlin D.J."/>
            <person name="Morgenstern I."/>
            <person name="Morin E."/>
            <person name="Murat C."/>
            <person name="Nagy L.G."/>
            <person name="Nolan M."/>
            <person name="Ohm R.A."/>
            <person name="Patyshakuliyeva A."/>
            <person name="Rokas A."/>
            <person name="Ruiz-Duenas F.J."/>
            <person name="Sabat G."/>
            <person name="Salamov A."/>
            <person name="Samejima M."/>
            <person name="Schmutz J."/>
            <person name="Slot J.C."/>
            <person name="St John F."/>
            <person name="Stenlid J."/>
            <person name="Sun H."/>
            <person name="Sun S."/>
            <person name="Syed K."/>
            <person name="Tsang A."/>
            <person name="Wiebenga A."/>
            <person name="Young D."/>
            <person name="Pisabarro A."/>
            <person name="Eastwood D.C."/>
            <person name="Martin F."/>
            <person name="Cullen D."/>
            <person name="Grigoriev I.V."/>
            <person name="Hibbett D.S."/>
        </authorList>
    </citation>
    <scope>NUCLEOTIDE SEQUENCE [LARGE SCALE GENOMIC DNA]</scope>
    <source>
        <strain evidence="3">TFB10046</strain>
    </source>
</reference>
<dbReference type="EMBL" id="JH687849">
    <property type="protein sequence ID" value="EJD37028.1"/>
    <property type="molecule type" value="Genomic_DNA"/>
</dbReference>
<keyword evidence="1" id="KW-0732">Signal</keyword>
<evidence type="ECO:0008006" key="4">
    <source>
        <dbReference type="Google" id="ProtNLM"/>
    </source>
</evidence>
<feature type="chain" id="PRO_5003735500" description="Extracellular membrane protein CFEM domain-containing protein" evidence="1">
    <location>
        <begin position="19"/>
        <end position="178"/>
    </location>
</feature>
<proteinExistence type="predicted"/>
<gene>
    <name evidence="2" type="ORF">AURDEDRAFT_129757</name>
</gene>
<feature type="signal peptide" evidence="1">
    <location>
        <begin position="1"/>
        <end position="18"/>
    </location>
</feature>
<evidence type="ECO:0000256" key="1">
    <source>
        <dbReference type="SAM" id="SignalP"/>
    </source>
</evidence>
<dbReference type="Proteomes" id="UP000006514">
    <property type="component" value="Unassembled WGS sequence"/>
</dbReference>
<evidence type="ECO:0000313" key="3">
    <source>
        <dbReference type="Proteomes" id="UP000006514"/>
    </source>
</evidence>
<dbReference type="KEGG" id="adl:AURDEDRAFT_129757"/>
<organism evidence="2 3">
    <name type="scientific">Auricularia subglabra (strain TFB-10046 / SS5)</name>
    <name type="common">White-rot fungus</name>
    <name type="synonym">Auricularia delicata (strain TFB10046)</name>
    <dbReference type="NCBI Taxonomy" id="717982"/>
    <lineage>
        <taxon>Eukaryota</taxon>
        <taxon>Fungi</taxon>
        <taxon>Dikarya</taxon>
        <taxon>Basidiomycota</taxon>
        <taxon>Agaricomycotina</taxon>
        <taxon>Agaricomycetes</taxon>
        <taxon>Auriculariales</taxon>
        <taxon>Auriculariaceae</taxon>
        <taxon>Auricularia</taxon>
    </lineage>
</organism>
<evidence type="ECO:0000313" key="2">
    <source>
        <dbReference type="EMBL" id="EJD37028.1"/>
    </source>
</evidence>
<accession>J0LH09</accession>
<protein>
    <recommendedName>
        <fullName evidence="4">Extracellular membrane protein CFEM domain-containing protein</fullName>
    </recommendedName>
</protein>
<dbReference type="InParanoid" id="J0LH09"/>
<name>J0LH09_AURST</name>